<reference evidence="1 2" key="1">
    <citation type="journal article" date="2018" name="Mol. Biol. Evol.">
        <title>Broad Genomic Sampling Reveals a Smut Pathogenic Ancestry of the Fungal Clade Ustilaginomycotina.</title>
        <authorList>
            <person name="Kijpornyongpan T."/>
            <person name="Mondo S.J."/>
            <person name="Barry K."/>
            <person name="Sandor L."/>
            <person name="Lee J."/>
            <person name="Lipzen A."/>
            <person name="Pangilinan J."/>
            <person name="LaButti K."/>
            <person name="Hainaut M."/>
            <person name="Henrissat B."/>
            <person name="Grigoriev I.V."/>
            <person name="Spatafora J.W."/>
            <person name="Aime M.C."/>
        </authorList>
    </citation>
    <scope>NUCLEOTIDE SEQUENCE [LARGE SCALE GENOMIC DNA]</scope>
    <source>
        <strain evidence="1 2">SA 807</strain>
    </source>
</reference>
<dbReference type="Proteomes" id="UP000245626">
    <property type="component" value="Unassembled WGS sequence"/>
</dbReference>
<evidence type="ECO:0000313" key="2">
    <source>
        <dbReference type="Proteomes" id="UP000245626"/>
    </source>
</evidence>
<protein>
    <submittedName>
        <fullName evidence="1">Uncharacterized protein</fullName>
    </submittedName>
</protein>
<proteinExistence type="predicted"/>
<accession>A0ACD0NXD3</accession>
<sequence length="499" mass="55371">MTYAQDYSATTTEAHSPMRSPTSDTTHMSHIQSRGYPNPGSKEEDEVASSERGDPEKGRPAPLEFATYSFWSKELAEKRAFYLKGIFGFTTMICLLIWGIVSIYWGSLYKEIDQSPNIKGWIINRDSSSSGAGTIGEAVTQALLAANNGPKPHSTWQVVDPSLYPTSTDVNRAISYDEAVWVVVEVASDATARFLQARADGDASWDPTAVVQLVYATARNQNVVPSMIVAPATKTLSAALSRLGAQLAAQYLPTISNNATALQNLVRAPQTISSPLVLGNRDLVPYDSPVAIAPTFVGLIYLCILAFNVTMANMALRAGLQPYLRLKSLVAMRFLVPIVAYIFISLMFSLLNIPFDVTFGRRWSYGAGFMVWWSTSFVGMTVLGLATEAILSLVGPKFIGFGLLLWLIVNVSVANFPIELSPSFYKYGYSMPFYNLKQIYVSIIFDTGKPVLILKYMGILWAWLLVILITFPIWIWRERKEEQKLQRQKQEVVSKGEKI</sequence>
<keyword evidence="2" id="KW-1185">Reference proteome</keyword>
<organism evidence="1 2">
    <name type="scientific">Violaceomyces palustris</name>
    <dbReference type="NCBI Taxonomy" id="1673888"/>
    <lineage>
        <taxon>Eukaryota</taxon>
        <taxon>Fungi</taxon>
        <taxon>Dikarya</taxon>
        <taxon>Basidiomycota</taxon>
        <taxon>Ustilaginomycotina</taxon>
        <taxon>Ustilaginomycetes</taxon>
        <taxon>Violaceomycetales</taxon>
        <taxon>Violaceomycetaceae</taxon>
        <taxon>Violaceomyces</taxon>
    </lineage>
</organism>
<gene>
    <name evidence="1" type="ORF">IE53DRAFT_387183</name>
</gene>
<name>A0ACD0NXD3_9BASI</name>
<dbReference type="EMBL" id="KZ819926">
    <property type="protein sequence ID" value="PWN50489.1"/>
    <property type="molecule type" value="Genomic_DNA"/>
</dbReference>
<evidence type="ECO:0000313" key="1">
    <source>
        <dbReference type="EMBL" id="PWN50489.1"/>
    </source>
</evidence>